<dbReference type="Proteomes" id="UP000031189">
    <property type="component" value="Unassembled WGS sequence"/>
</dbReference>
<evidence type="ECO:0000313" key="1">
    <source>
        <dbReference type="EMBL" id="KHS58566.1"/>
    </source>
</evidence>
<dbReference type="EMBL" id="JWHR01000027">
    <property type="protein sequence ID" value="KHS58566.1"/>
    <property type="molecule type" value="Genomic_DNA"/>
</dbReference>
<sequence>MILENVESLINSVRDLIKVQEIFRQIRSTPSLINKKAILSQYMENETLKEVIKYAYSPHINFGDDVQRNILDLQVTDTLDDVYPVFYMLDKLAANRDNDLVKQEFKDYMAFFPDIEELLTGIITKDLGLGMSVASINKITKNLGDLRSSCDNSNVISLF</sequence>
<keyword evidence="2" id="KW-1185">Reference proteome</keyword>
<protein>
    <submittedName>
        <fullName evidence="1">Uncharacterized protein</fullName>
    </submittedName>
</protein>
<name>A0A0B3VP49_9FIRM</name>
<gene>
    <name evidence="1" type="ORF">QX51_02080</name>
</gene>
<proteinExistence type="predicted"/>
<evidence type="ECO:0000313" key="2">
    <source>
        <dbReference type="Proteomes" id="UP000031189"/>
    </source>
</evidence>
<comment type="caution">
    <text evidence="1">The sequence shown here is derived from an EMBL/GenBank/DDBJ whole genome shotgun (WGS) entry which is preliminary data.</text>
</comment>
<dbReference type="AlphaFoldDB" id="A0A0B3VP49"/>
<reference evidence="1 2" key="1">
    <citation type="submission" date="2014-12" db="EMBL/GenBank/DDBJ databases">
        <title>Draft genome sequence of Terrisporobacter sp. 08-306576, isolated from the blood culture of a bacteremia patient.</title>
        <authorList>
            <person name="Lund L.C."/>
            <person name="Sydenham T.V."/>
            <person name="Hogh S.V."/>
            <person name="Skov M.N."/>
            <person name="Kemp M."/>
            <person name="Justesen U.S."/>
        </authorList>
    </citation>
    <scope>NUCLEOTIDE SEQUENCE [LARGE SCALE GENOMIC DNA]</scope>
    <source>
        <strain evidence="1 2">08-306576</strain>
    </source>
</reference>
<accession>A0A0B3VP49</accession>
<organism evidence="1 2">
    <name type="scientific">Terrisporobacter othiniensis</name>
    <dbReference type="NCBI Taxonomy" id="1577792"/>
    <lineage>
        <taxon>Bacteria</taxon>
        <taxon>Bacillati</taxon>
        <taxon>Bacillota</taxon>
        <taxon>Clostridia</taxon>
        <taxon>Peptostreptococcales</taxon>
        <taxon>Peptostreptococcaceae</taxon>
        <taxon>Terrisporobacter</taxon>
    </lineage>
</organism>
<dbReference type="RefSeq" id="WP_039678255.1">
    <property type="nucleotide sequence ID" value="NZ_JAWGXO010000003.1"/>
</dbReference>